<gene>
    <name evidence="2" type="ORF">FVW59_03930</name>
</gene>
<dbReference type="InterPro" id="IPR032710">
    <property type="entry name" value="NTF2-like_dom_sf"/>
</dbReference>
<comment type="caution">
    <text evidence="2">The sequence shown here is derived from an EMBL/GenBank/DDBJ whole genome shotgun (WGS) entry which is preliminary data.</text>
</comment>
<dbReference type="InterPro" id="IPR037401">
    <property type="entry name" value="SnoaL-like"/>
</dbReference>
<dbReference type="RefSeq" id="WP_148062897.1">
    <property type="nucleotide sequence ID" value="NZ_VRYZ01000001.1"/>
</dbReference>
<dbReference type="Gene3D" id="3.10.450.50">
    <property type="match status" value="1"/>
</dbReference>
<dbReference type="AlphaFoldDB" id="A0A5C9A672"/>
<reference evidence="2 3" key="1">
    <citation type="submission" date="2019-08" db="EMBL/GenBank/DDBJ databases">
        <title>Parahaliea maris sp. nov., isolated from the surface seawater.</title>
        <authorList>
            <person name="Liu Y."/>
        </authorList>
    </citation>
    <scope>NUCLEOTIDE SEQUENCE [LARGE SCALE GENOMIC DNA]</scope>
    <source>
        <strain evidence="2 3">S2-26</strain>
    </source>
</reference>
<accession>A0A5C9A672</accession>
<dbReference type="SUPFAM" id="SSF54427">
    <property type="entry name" value="NTF2-like"/>
    <property type="match status" value="1"/>
</dbReference>
<keyword evidence="3" id="KW-1185">Reference proteome</keyword>
<evidence type="ECO:0000313" key="3">
    <source>
        <dbReference type="Proteomes" id="UP000321933"/>
    </source>
</evidence>
<name>A0A5C9A672_9GAMM</name>
<evidence type="ECO:0000313" key="2">
    <source>
        <dbReference type="EMBL" id="TXS95057.1"/>
    </source>
</evidence>
<dbReference type="Proteomes" id="UP000321933">
    <property type="component" value="Unassembled WGS sequence"/>
</dbReference>
<organism evidence="2 3">
    <name type="scientific">Parahaliea aestuarii</name>
    <dbReference type="NCBI Taxonomy" id="1852021"/>
    <lineage>
        <taxon>Bacteria</taxon>
        <taxon>Pseudomonadati</taxon>
        <taxon>Pseudomonadota</taxon>
        <taxon>Gammaproteobacteria</taxon>
        <taxon>Cellvibrionales</taxon>
        <taxon>Halieaceae</taxon>
        <taxon>Parahaliea</taxon>
    </lineage>
</organism>
<dbReference type="CDD" id="cd00531">
    <property type="entry name" value="NTF2_like"/>
    <property type="match status" value="1"/>
</dbReference>
<dbReference type="OrthoDB" id="7510033at2"/>
<sequence length="136" mass="15639">MPFSGPLEDRVQIRELLSSYCDAVNRRDGRAWGETWAEDAVWELPHLDMDNVVGREAIVASWEEAMKLFPFVNMMSEAGSIEVEGDRATMRSYTSEVAVMQDGKEIRPVGRYDDVCVRRDGRWQFAHRIFTVLHGE</sequence>
<dbReference type="EMBL" id="VRYZ01000001">
    <property type="protein sequence ID" value="TXS95057.1"/>
    <property type="molecule type" value="Genomic_DNA"/>
</dbReference>
<proteinExistence type="predicted"/>
<evidence type="ECO:0000259" key="1">
    <source>
        <dbReference type="Pfam" id="PF13577"/>
    </source>
</evidence>
<dbReference type="Pfam" id="PF13577">
    <property type="entry name" value="SnoaL_4"/>
    <property type="match status" value="1"/>
</dbReference>
<feature type="domain" description="SnoaL-like" evidence="1">
    <location>
        <begin position="7"/>
        <end position="128"/>
    </location>
</feature>
<protein>
    <submittedName>
        <fullName evidence="2">Nuclear transport factor 2 family protein</fullName>
    </submittedName>
</protein>